<dbReference type="SUPFAM" id="SSF47266">
    <property type="entry name" value="4-helical cytokines"/>
    <property type="match status" value="1"/>
</dbReference>
<protein>
    <submittedName>
        <fullName evidence="2">Uncharacterized protein</fullName>
    </submittedName>
</protein>
<keyword evidence="3" id="KW-1185">Reference proteome</keyword>
<accession>A0A672HKL8</accession>
<feature type="chain" id="PRO_5025663278" evidence="1">
    <location>
        <begin position="19"/>
        <end position="181"/>
    </location>
</feature>
<reference evidence="2" key="2">
    <citation type="submission" date="2025-08" db="UniProtKB">
        <authorList>
            <consortium name="Ensembl"/>
        </authorList>
    </citation>
    <scope>IDENTIFICATION</scope>
</reference>
<reference evidence="2" key="3">
    <citation type="submission" date="2025-09" db="UniProtKB">
        <authorList>
            <consortium name="Ensembl"/>
        </authorList>
    </citation>
    <scope>IDENTIFICATION</scope>
</reference>
<keyword evidence="1" id="KW-0732">Signal</keyword>
<organism evidence="2 3">
    <name type="scientific">Salarias fasciatus</name>
    <name type="common">Jewelled blenny</name>
    <name type="synonym">Blennius fasciatus</name>
    <dbReference type="NCBI Taxonomy" id="181472"/>
    <lineage>
        <taxon>Eukaryota</taxon>
        <taxon>Metazoa</taxon>
        <taxon>Chordata</taxon>
        <taxon>Craniata</taxon>
        <taxon>Vertebrata</taxon>
        <taxon>Euteleostomi</taxon>
        <taxon>Actinopterygii</taxon>
        <taxon>Neopterygii</taxon>
        <taxon>Teleostei</taxon>
        <taxon>Neoteleostei</taxon>
        <taxon>Acanthomorphata</taxon>
        <taxon>Ovalentaria</taxon>
        <taxon>Blenniimorphae</taxon>
        <taxon>Blenniiformes</taxon>
        <taxon>Blennioidei</taxon>
        <taxon>Blenniidae</taxon>
        <taxon>Salariinae</taxon>
        <taxon>Salarias</taxon>
    </lineage>
</organism>
<dbReference type="Ensembl" id="ENSSFAT00005030553.1">
    <property type="protein sequence ID" value="ENSSFAP00005029470.1"/>
    <property type="gene ID" value="ENSSFAG00005014985.1"/>
</dbReference>
<dbReference type="OMA" id="DQHKLEY"/>
<dbReference type="Proteomes" id="UP000472267">
    <property type="component" value="Chromosome 4"/>
</dbReference>
<evidence type="ECO:0000313" key="2">
    <source>
        <dbReference type="Ensembl" id="ENSSFAP00005029470.1"/>
    </source>
</evidence>
<name>A0A672HKL8_SALFA</name>
<dbReference type="Gene3D" id="1.20.1250.10">
    <property type="match status" value="1"/>
</dbReference>
<dbReference type="AlphaFoldDB" id="A0A672HKL8"/>
<sequence length="181" mass="21169">RTMMAPRVLFLLLQLCSLQVLLVSMTTRCHLTKHLVLSTYRHLEQLGEPFPLHCRSYNQNIYFPDDVVPAAQANRSQCQQVLRVLLESLQEAEPIFMENEFPDGEGRVNWDANKLEGFLIHQNRVLEEGQCVIDSSGVFSSYFRNVTTLIEQQDPCGWEILRRDLSWVLKTNLKRHYRCFK</sequence>
<dbReference type="InterPro" id="IPR009079">
    <property type="entry name" value="4_helix_cytokine-like_core"/>
</dbReference>
<evidence type="ECO:0000256" key="1">
    <source>
        <dbReference type="SAM" id="SignalP"/>
    </source>
</evidence>
<evidence type="ECO:0000313" key="3">
    <source>
        <dbReference type="Proteomes" id="UP000472267"/>
    </source>
</evidence>
<feature type="signal peptide" evidence="1">
    <location>
        <begin position="1"/>
        <end position="18"/>
    </location>
</feature>
<reference evidence="2" key="1">
    <citation type="submission" date="2019-06" db="EMBL/GenBank/DDBJ databases">
        <authorList>
            <consortium name="Wellcome Sanger Institute Data Sharing"/>
        </authorList>
    </citation>
    <scope>NUCLEOTIDE SEQUENCE [LARGE SCALE GENOMIC DNA]</scope>
</reference>
<proteinExistence type="predicted"/>